<evidence type="ECO:0000256" key="1">
    <source>
        <dbReference type="SAM" id="MobiDB-lite"/>
    </source>
</evidence>
<dbReference type="InterPro" id="IPR013320">
    <property type="entry name" value="ConA-like_dom_sf"/>
</dbReference>
<feature type="region of interest" description="Disordered" evidence="1">
    <location>
        <begin position="39"/>
        <end position="89"/>
    </location>
</feature>
<keyword evidence="2" id="KW-0732">Signal</keyword>
<accession>A0ABX8GUG1</accession>
<dbReference type="Pfam" id="PF08787">
    <property type="entry name" value="Alginate_lyase2"/>
    <property type="match status" value="1"/>
</dbReference>
<feature type="compositionally biased region" description="Acidic residues" evidence="1">
    <location>
        <begin position="58"/>
        <end position="89"/>
    </location>
</feature>
<feature type="domain" description="Alginate lyase 2" evidence="3">
    <location>
        <begin position="98"/>
        <end position="329"/>
    </location>
</feature>
<dbReference type="Gene3D" id="2.60.120.200">
    <property type="match status" value="1"/>
</dbReference>
<feature type="chain" id="PRO_5045541305" evidence="2">
    <location>
        <begin position="28"/>
        <end position="329"/>
    </location>
</feature>
<dbReference type="InterPro" id="IPR014895">
    <property type="entry name" value="Alginate_lyase_2"/>
</dbReference>
<dbReference type="SUPFAM" id="SSF49899">
    <property type="entry name" value="Concanavalin A-like lectins/glucanases"/>
    <property type="match status" value="1"/>
</dbReference>
<proteinExistence type="predicted"/>
<protein>
    <submittedName>
        <fullName evidence="4">Polysaccharide lyase family 7 protein</fullName>
    </submittedName>
</protein>
<feature type="compositionally biased region" description="Basic and acidic residues" evidence="1">
    <location>
        <begin position="47"/>
        <end position="57"/>
    </location>
</feature>
<evidence type="ECO:0000313" key="4">
    <source>
        <dbReference type="EMBL" id="QWG07243.1"/>
    </source>
</evidence>
<dbReference type="PROSITE" id="PS51257">
    <property type="entry name" value="PROKAR_LIPOPROTEIN"/>
    <property type="match status" value="1"/>
</dbReference>
<name>A0ABX8GUG1_9BACT</name>
<reference evidence="4 5" key="1">
    <citation type="submission" date="2021-05" db="EMBL/GenBank/DDBJ databases">
        <title>Comparative genomic studies on the polysaccharide-degrading batcterial strains of the Flammeovirga genus.</title>
        <authorList>
            <person name="Zewei F."/>
            <person name="Zheng Z."/>
            <person name="Yu L."/>
            <person name="Ruyue G."/>
            <person name="Yanhong M."/>
            <person name="Yuanyuan C."/>
            <person name="Jingyan G."/>
            <person name="Wenjun H."/>
        </authorList>
    </citation>
    <scope>NUCLEOTIDE SEQUENCE [LARGE SCALE GENOMIC DNA]</scope>
    <source>
        <strain evidence="4 5">YS10</strain>
    </source>
</reference>
<evidence type="ECO:0000256" key="2">
    <source>
        <dbReference type="SAM" id="SignalP"/>
    </source>
</evidence>
<evidence type="ECO:0000313" key="5">
    <source>
        <dbReference type="Proteomes" id="UP000682802"/>
    </source>
</evidence>
<dbReference type="EMBL" id="CP076128">
    <property type="protein sequence ID" value="QWG07243.1"/>
    <property type="molecule type" value="Genomic_DNA"/>
</dbReference>
<organism evidence="4 5">
    <name type="scientific">Flammeovirga kamogawensis</name>
    <dbReference type="NCBI Taxonomy" id="373891"/>
    <lineage>
        <taxon>Bacteria</taxon>
        <taxon>Pseudomonadati</taxon>
        <taxon>Bacteroidota</taxon>
        <taxon>Cytophagia</taxon>
        <taxon>Cytophagales</taxon>
        <taxon>Flammeovirgaceae</taxon>
        <taxon>Flammeovirga</taxon>
    </lineage>
</organism>
<keyword evidence="5" id="KW-1185">Reference proteome</keyword>
<gene>
    <name evidence="4" type="ORF">KM029_18360</name>
</gene>
<evidence type="ECO:0000259" key="3">
    <source>
        <dbReference type="Pfam" id="PF08787"/>
    </source>
</evidence>
<keyword evidence="4" id="KW-0456">Lyase</keyword>
<sequence>MKYSTTIKKFIKVAFLLWMTLAGIGFSCGCNQIEDEKAPVLEEEVEAEKPDDTTSDEKETEEAEEEEVEEEVEEESNEGETEEENEEESNFPYPYEILNLQNWKLNAFTGTLESPVFEDQISNLSTYENENWFFTEDGQFVAFKCYGGYPTSSGSGNPRTELREMTADGSSTLNWDGTKGTNRMEWKVRVDQLPSSGKACFGQIHGRSSDFDDVIRIQFQGGKNQSEGDVRLKIMGWVTEENDDKEGDFLEGDWKLDEEYHFELIFEDSNVWVNQIEESGEKKEIYRFNGCASDYNYFKAGIYLQSMQNKPFDLTDFGQVSISYLNISH</sequence>
<dbReference type="GO" id="GO:0016829">
    <property type="term" value="F:lyase activity"/>
    <property type="evidence" value="ECO:0007669"/>
    <property type="project" value="UniProtKB-KW"/>
</dbReference>
<dbReference type="RefSeq" id="WP_144074642.1">
    <property type="nucleotide sequence ID" value="NZ_CP076128.1"/>
</dbReference>
<dbReference type="Proteomes" id="UP000682802">
    <property type="component" value="Chromosome 1"/>
</dbReference>
<feature type="signal peptide" evidence="2">
    <location>
        <begin position="1"/>
        <end position="27"/>
    </location>
</feature>